<feature type="compositionally biased region" description="Polar residues" evidence="6">
    <location>
        <begin position="120"/>
        <end position="132"/>
    </location>
</feature>
<proteinExistence type="predicted"/>
<sequence>MDDVFGPDGASGYEHDGDWTKYLNIDGPDVLADFEQLNDQDLLNDPVLLDDPELMSVLSQISLPALASGLQSLRPPDLDNAVAARDQTIQRCQAGNAIDTRHDAGEVGARPKRGRGVYSPRNSLSSTHSAQPSKKKARRLRFSAAQVDILDTWLNCHLEYPYPQQKEKEDLAAATKLTVDQVNSWFARTRQRRLLSAKGRDPWQPEFGDVDHLKPVTVSRQRTQRDESPQQSRLGSASLRSREPGQSSLAVIPASPRPFYLSDQSVASGPSLPNNEAYGDRLAPSALSCGASKVDWWLDTLPSSDSEYEPVSKSEWDNLPPSFQLQLSQDNEERHSLSSSLLPRDVLSVPTWEAFRSRRTSTSISSIDVGTNMFSASITSVGSDLAMTSGQSVSTWATTISSRSLGRRRGRRMGFTHRSAPLHREGSSRKKIQLAKSYWCTFCSTVFPDKYRWRRHEESKHAPQKAWICKPIEVRHGQPAACPLCYFLEDSPAQCMHDMQPCWAKPEYQRTFHRKDNLVQHFEGFHNARAGINSALLAELTEGISSIPYDLTCHFCTAQNPTWDDRVDHIAKHFEGGITMDSWKPPPSVNAESAALNQIKPYLPQLSRMWKARGGPQAAERQSKKESNFCVFLPGDANVPRIVVEDYSKVLRAPDSAPPAYPEFSCHTEEGISTLRDQHESDILTLNKAEDVRSYKKIKFKHVTPKKSLKSKIGKLLTKFTLSPTAGT</sequence>
<feature type="region of interest" description="Disordered" evidence="6">
    <location>
        <begin position="97"/>
        <end position="138"/>
    </location>
</feature>
<dbReference type="SUPFAM" id="SSF46689">
    <property type="entry name" value="Homeodomain-like"/>
    <property type="match status" value="1"/>
</dbReference>
<feature type="compositionally biased region" description="Basic and acidic residues" evidence="6">
    <location>
        <begin position="198"/>
        <end position="214"/>
    </location>
</feature>
<dbReference type="InterPro" id="IPR001356">
    <property type="entry name" value="HD"/>
</dbReference>
<keyword evidence="4" id="KW-0863">Zinc-finger</keyword>
<dbReference type="GO" id="GO:0005634">
    <property type="term" value="C:nucleus"/>
    <property type="evidence" value="ECO:0007669"/>
    <property type="project" value="UniProtKB-SubCell"/>
</dbReference>
<evidence type="ECO:0000256" key="4">
    <source>
        <dbReference type="PROSITE-ProRule" id="PRU00042"/>
    </source>
</evidence>
<evidence type="ECO:0000256" key="5">
    <source>
        <dbReference type="PROSITE-ProRule" id="PRU00108"/>
    </source>
</evidence>
<keyword evidence="2 5" id="KW-0371">Homeobox</keyword>
<dbReference type="SMART" id="SM00355">
    <property type="entry name" value="ZnF_C2H2"/>
    <property type="match status" value="2"/>
</dbReference>
<dbReference type="EMBL" id="JAPDRK010000007">
    <property type="protein sequence ID" value="KAJ9610251.1"/>
    <property type="molecule type" value="Genomic_DNA"/>
</dbReference>
<organism evidence="9 10">
    <name type="scientific">Cladophialophora chaetospira</name>
    <dbReference type="NCBI Taxonomy" id="386627"/>
    <lineage>
        <taxon>Eukaryota</taxon>
        <taxon>Fungi</taxon>
        <taxon>Dikarya</taxon>
        <taxon>Ascomycota</taxon>
        <taxon>Pezizomycotina</taxon>
        <taxon>Eurotiomycetes</taxon>
        <taxon>Chaetothyriomycetidae</taxon>
        <taxon>Chaetothyriales</taxon>
        <taxon>Herpotrichiellaceae</taxon>
        <taxon>Cladophialophora</taxon>
    </lineage>
</organism>
<keyword evidence="4" id="KW-0479">Metal-binding</keyword>
<keyword evidence="1 5" id="KW-0238">DNA-binding</keyword>
<dbReference type="InterPro" id="IPR009057">
    <property type="entry name" value="Homeodomain-like_sf"/>
</dbReference>
<comment type="subcellular location">
    <subcellularLocation>
        <location evidence="5">Nucleus</location>
    </subcellularLocation>
</comment>
<evidence type="ECO:0000313" key="10">
    <source>
        <dbReference type="Proteomes" id="UP001172673"/>
    </source>
</evidence>
<feature type="domain" description="C2H2-type" evidence="8">
    <location>
        <begin position="438"/>
        <end position="466"/>
    </location>
</feature>
<evidence type="ECO:0008006" key="11">
    <source>
        <dbReference type="Google" id="ProtNLM"/>
    </source>
</evidence>
<feature type="DNA-binding region" description="Homeobox" evidence="5">
    <location>
        <begin position="135"/>
        <end position="197"/>
    </location>
</feature>
<dbReference type="Gene3D" id="1.10.10.60">
    <property type="entry name" value="Homeodomain-like"/>
    <property type="match status" value="1"/>
</dbReference>
<dbReference type="CDD" id="cd00086">
    <property type="entry name" value="homeodomain"/>
    <property type="match status" value="1"/>
</dbReference>
<dbReference type="AlphaFoldDB" id="A0AA38XBD8"/>
<keyword evidence="4" id="KW-0862">Zinc</keyword>
<dbReference type="PROSITE" id="PS00028">
    <property type="entry name" value="ZINC_FINGER_C2H2_1"/>
    <property type="match status" value="1"/>
</dbReference>
<reference evidence="9" key="1">
    <citation type="submission" date="2022-10" db="EMBL/GenBank/DDBJ databases">
        <title>Culturing micro-colonial fungi from biological soil crusts in the Mojave desert and describing Neophaeococcomyces mojavensis, and introducing the new genera and species Taxawa tesnikishii.</title>
        <authorList>
            <person name="Kurbessoian T."/>
            <person name="Stajich J.E."/>
        </authorList>
    </citation>
    <scope>NUCLEOTIDE SEQUENCE</scope>
    <source>
        <strain evidence="9">TK_41</strain>
    </source>
</reference>
<feature type="compositionally biased region" description="Polar residues" evidence="6">
    <location>
        <begin position="229"/>
        <end position="249"/>
    </location>
</feature>
<keyword evidence="10" id="KW-1185">Reference proteome</keyword>
<comment type="caution">
    <text evidence="9">The sequence shown here is derived from an EMBL/GenBank/DDBJ whole genome shotgun (WGS) entry which is preliminary data.</text>
</comment>
<feature type="domain" description="Homeobox" evidence="7">
    <location>
        <begin position="133"/>
        <end position="196"/>
    </location>
</feature>
<dbReference type="InterPro" id="IPR013087">
    <property type="entry name" value="Znf_C2H2_type"/>
</dbReference>
<dbReference type="GO" id="GO:0006355">
    <property type="term" value="P:regulation of DNA-templated transcription"/>
    <property type="evidence" value="ECO:0007669"/>
    <property type="project" value="InterPro"/>
</dbReference>
<evidence type="ECO:0000259" key="7">
    <source>
        <dbReference type="PROSITE" id="PS50071"/>
    </source>
</evidence>
<dbReference type="PROSITE" id="PS50071">
    <property type="entry name" value="HOMEOBOX_2"/>
    <property type="match status" value="1"/>
</dbReference>
<evidence type="ECO:0000256" key="2">
    <source>
        <dbReference type="ARBA" id="ARBA00023155"/>
    </source>
</evidence>
<name>A0AA38XBD8_9EURO</name>
<evidence type="ECO:0000256" key="1">
    <source>
        <dbReference type="ARBA" id="ARBA00023125"/>
    </source>
</evidence>
<feature type="region of interest" description="Disordered" evidence="6">
    <location>
        <begin position="196"/>
        <end position="254"/>
    </location>
</feature>
<dbReference type="SMART" id="SM00389">
    <property type="entry name" value="HOX"/>
    <property type="match status" value="1"/>
</dbReference>
<evidence type="ECO:0000256" key="3">
    <source>
        <dbReference type="ARBA" id="ARBA00023242"/>
    </source>
</evidence>
<dbReference type="InterPro" id="IPR008422">
    <property type="entry name" value="KN_HD"/>
</dbReference>
<dbReference type="PROSITE" id="PS50157">
    <property type="entry name" value="ZINC_FINGER_C2H2_2"/>
    <property type="match status" value="1"/>
</dbReference>
<evidence type="ECO:0000259" key="8">
    <source>
        <dbReference type="PROSITE" id="PS50157"/>
    </source>
</evidence>
<accession>A0AA38XBD8</accession>
<dbReference type="GO" id="GO:0008270">
    <property type="term" value="F:zinc ion binding"/>
    <property type="evidence" value="ECO:0007669"/>
    <property type="project" value="UniProtKB-KW"/>
</dbReference>
<dbReference type="Pfam" id="PF05920">
    <property type="entry name" value="Homeobox_KN"/>
    <property type="match status" value="1"/>
</dbReference>
<protein>
    <recommendedName>
        <fullName evidence="11">Homeobox and C2H2 transcription factor</fullName>
    </recommendedName>
</protein>
<dbReference type="PANTHER" id="PTHR11850">
    <property type="entry name" value="HOMEOBOX PROTEIN TRANSCRIPTION FACTORS"/>
    <property type="match status" value="1"/>
</dbReference>
<dbReference type="Proteomes" id="UP001172673">
    <property type="component" value="Unassembled WGS sequence"/>
</dbReference>
<dbReference type="GO" id="GO:0003677">
    <property type="term" value="F:DNA binding"/>
    <property type="evidence" value="ECO:0007669"/>
    <property type="project" value="UniProtKB-UniRule"/>
</dbReference>
<evidence type="ECO:0000313" key="9">
    <source>
        <dbReference type="EMBL" id="KAJ9610251.1"/>
    </source>
</evidence>
<keyword evidence="3 5" id="KW-0539">Nucleus</keyword>
<evidence type="ECO:0000256" key="6">
    <source>
        <dbReference type="SAM" id="MobiDB-lite"/>
    </source>
</evidence>
<dbReference type="InterPro" id="IPR050224">
    <property type="entry name" value="TALE_homeobox"/>
</dbReference>
<gene>
    <name evidence="9" type="ORF">H2200_005028</name>
</gene>